<dbReference type="InterPro" id="IPR046828">
    <property type="entry name" value="RepSA"/>
</dbReference>
<sequence>MFEYGYLVVADDNRRLGAQHLGRCKGKVHQRATLGIGGRRILVSRDWSGKTLADHRADARAWVRNLLGVTTGADDTDPVDQDAAPTYAWELARPDDPDIPPLQHRLLRALSQRAQWKAALLAARDRAATTAPTTVDRPTS</sequence>
<evidence type="ECO:0000313" key="1">
    <source>
        <dbReference type="EMBL" id="TWG11996.1"/>
    </source>
</evidence>
<accession>A0A561VK40</accession>
<reference evidence="1 2" key="1">
    <citation type="submission" date="2019-06" db="EMBL/GenBank/DDBJ databases">
        <title>Sequencing the genomes of 1000 actinobacteria strains.</title>
        <authorList>
            <person name="Klenk H.-P."/>
        </authorList>
    </citation>
    <scope>NUCLEOTIDE SEQUENCE [LARGE SCALE GENOMIC DNA]</scope>
    <source>
        <strain evidence="1 2">DSM 102131</strain>
    </source>
</reference>
<comment type="caution">
    <text evidence="1">The sequence shown here is derived from an EMBL/GenBank/DDBJ whole genome shotgun (WGS) entry which is preliminary data.</text>
</comment>
<organism evidence="1 2">
    <name type="scientific">Micromonospora palomenae</name>
    <dbReference type="NCBI Taxonomy" id="1461247"/>
    <lineage>
        <taxon>Bacteria</taxon>
        <taxon>Bacillati</taxon>
        <taxon>Actinomycetota</taxon>
        <taxon>Actinomycetes</taxon>
        <taxon>Micromonosporales</taxon>
        <taxon>Micromonosporaceae</taxon>
        <taxon>Micromonospora</taxon>
    </lineage>
</organism>
<proteinExistence type="predicted"/>
<protein>
    <submittedName>
        <fullName evidence="1">Uncharacterized protein</fullName>
    </submittedName>
</protein>
<keyword evidence="2" id="KW-1185">Reference proteome</keyword>
<gene>
    <name evidence="1" type="ORF">FHX75_14327</name>
</gene>
<evidence type="ECO:0000313" key="2">
    <source>
        <dbReference type="Proteomes" id="UP000319927"/>
    </source>
</evidence>
<dbReference type="AlphaFoldDB" id="A0A561VK40"/>
<dbReference type="Proteomes" id="UP000319927">
    <property type="component" value="Unassembled WGS sequence"/>
</dbReference>
<dbReference type="EMBL" id="VIXA01000004">
    <property type="protein sequence ID" value="TWG11996.1"/>
    <property type="molecule type" value="Genomic_DNA"/>
</dbReference>
<dbReference type="Pfam" id="PF20199">
    <property type="entry name" value="RepSA"/>
    <property type="match status" value="1"/>
</dbReference>
<name>A0A561VK40_9ACTN</name>